<dbReference type="AlphaFoldDB" id="A0A2W5U341"/>
<dbReference type="InterPro" id="IPR012373">
    <property type="entry name" value="Ferrdict_sens_TM"/>
</dbReference>
<dbReference type="Gene3D" id="2.60.120.1440">
    <property type="match status" value="1"/>
</dbReference>
<feature type="domain" description="FecR protein" evidence="1">
    <location>
        <begin position="128"/>
        <end position="221"/>
    </location>
</feature>
<dbReference type="PIRSF" id="PIRSF018266">
    <property type="entry name" value="FecR"/>
    <property type="match status" value="1"/>
</dbReference>
<dbReference type="InterPro" id="IPR006860">
    <property type="entry name" value="FecR"/>
</dbReference>
<dbReference type="EMBL" id="QFQP01000124">
    <property type="protein sequence ID" value="PZR03098.1"/>
    <property type="molecule type" value="Genomic_DNA"/>
</dbReference>
<dbReference type="Pfam" id="PF04773">
    <property type="entry name" value="FecR"/>
    <property type="match status" value="1"/>
</dbReference>
<dbReference type="Proteomes" id="UP000249061">
    <property type="component" value="Unassembled WGS sequence"/>
</dbReference>
<dbReference type="PANTHER" id="PTHR30273:SF2">
    <property type="entry name" value="PROTEIN FECR"/>
    <property type="match status" value="1"/>
</dbReference>
<name>A0A2W5U341_9BACT</name>
<evidence type="ECO:0000313" key="2">
    <source>
        <dbReference type="EMBL" id="PZR03098.1"/>
    </source>
</evidence>
<gene>
    <name evidence="2" type="ORF">DI536_36360</name>
</gene>
<proteinExistence type="predicted"/>
<dbReference type="PANTHER" id="PTHR30273">
    <property type="entry name" value="PERIPLASMIC SIGNAL SENSOR AND SIGMA FACTOR ACTIVATOR FECR-RELATED"/>
    <property type="match status" value="1"/>
</dbReference>
<evidence type="ECO:0000259" key="1">
    <source>
        <dbReference type="Pfam" id="PF04773"/>
    </source>
</evidence>
<reference evidence="2 3" key="1">
    <citation type="submission" date="2017-08" db="EMBL/GenBank/DDBJ databases">
        <title>Infants hospitalized years apart are colonized by the same room-sourced microbial strains.</title>
        <authorList>
            <person name="Brooks B."/>
            <person name="Olm M.R."/>
            <person name="Firek B.A."/>
            <person name="Baker R."/>
            <person name="Thomas B.C."/>
            <person name="Morowitz M.J."/>
            <person name="Banfield J.F."/>
        </authorList>
    </citation>
    <scope>NUCLEOTIDE SEQUENCE [LARGE SCALE GENOMIC DNA]</scope>
    <source>
        <strain evidence="2">S2_003_000_R2_14</strain>
    </source>
</reference>
<accession>A0A2W5U341</accession>
<dbReference type="GO" id="GO:0016989">
    <property type="term" value="F:sigma factor antagonist activity"/>
    <property type="evidence" value="ECO:0007669"/>
    <property type="project" value="TreeGrafter"/>
</dbReference>
<comment type="caution">
    <text evidence="2">The sequence shown here is derived from an EMBL/GenBank/DDBJ whole genome shotgun (WGS) entry which is preliminary data.</text>
</comment>
<evidence type="ECO:0000313" key="3">
    <source>
        <dbReference type="Proteomes" id="UP000249061"/>
    </source>
</evidence>
<dbReference type="Gene3D" id="3.55.50.30">
    <property type="match status" value="1"/>
</dbReference>
<organism evidence="2 3">
    <name type="scientific">Archangium gephyra</name>
    <dbReference type="NCBI Taxonomy" id="48"/>
    <lineage>
        <taxon>Bacteria</taxon>
        <taxon>Pseudomonadati</taxon>
        <taxon>Myxococcota</taxon>
        <taxon>Myxococcia</taxon>
        <taxon>Myxococcales</taxon>
        <taxon>Cystobacterineae</taxon>
        <taxon>Archangiaceae</taxon>
        <taxon>Archangium</taxon>
    </lineage>
</organism>
<sequence length="352" mass="38371">MTLLRKSHPPETPDEAAIWWASQRLLDPVRFAENEEFSHWLAHEANAHAWQELDRRVELTDAFAAMPEIREMRRAALALARDRSRLSRGKWIVGGALAASLAAALVWIGQPDAGPGPADVAAADHVRRYSAAIGQRRDVVLEDGSRVTLDTGSQIAVLFTDARREIALLAGRARFDVAKNAERPFIVSAGSRLVTAIGTAFEVRLRTDGNVQVLLVEGHVRVDPTRPAGLARVIPALARTDLEPGDLLTEAAGNVAVERGDVARETAWSRGMLIFRNDSVAEAISEVNRYSTVQLVVEDPRVAQLKVSGIFSTTSGEEFVAALEALYPVRARAAAGGTIRLDWRDDTPGREN</sequence>
<protein>
    <recommendedName>
        <fullName evidence="1">FecR protein domain-containing protein</fullName>
    </recommendedName>
</protein>